<name>R7QG05_CHOCR</name>
<dbReference type="PANTHER" id="PTHR47162">
    <property type="entry name" value="OS02G0192300 PROTEIN"/>
    <property type="match status" value="1"/>
</dbReference>
<keyword evidence="1" id="KW-0479">Metal-binding</keyword>
<sequence length="236" mass="26339">MGQKSGGQILLCDDCDRAFHINCLVPIPSPVPKGEWHCPNCTRYRNHTAHLRATAVASLRQVTEDIETRPHLPPKLRIKLLDLPAPVVTFTFAQPTLPIPLQALDNTNCHTNLASRPVHSLPANKRLRKPPQPSVSPSSHLNVLDRVPVFKSVSQESILKRRIYLSNLSRDLAPLAARLGNAHAMNSLRCSQDSLEAVISKQLQNCASQMKRNTRASLHRKQRNKTRIRKSLPPAP</sequence>
<feature type="compositionally biased region" description="Basic residues" evidence="5">
    <location>
        <begin position="212"/>
        <end position="230"/>
    </location>
</feature>
<dbReference type="KEGG" id="ccp:CHC_T00004775001"/>
<evidence type="ECO:0000256" key="2">
    <source>
        <dbReference type="ARBA" id="ARBA00022771"/>
    </source>
</evidence>
<dbReference type="OrthoDB" id="1903104at2759"/>
<feature type="domain" description="PHD-type" evidence="6">
    <location>
        <begin position="1"/>
        <end position="44"/>
    </location>
</feature>
<proteinExistence type="predicted"/>
<evidence type="ECO:0000313" key="8">
    <source>
        <dbReference type="Proteomes" id="UP000012073"/>
    </source>
</evidence>
<dbReference type="GO" id="GO:0008270">
    <property type="term" value="F:zinc ion binding"/>
    <property type="evidence" value="ECO:0007669"/>
    <property type="project" value="UniProtKB-KW"/>
</dbReference>
<gene>
    <name evidence="7" type="ORF">CHC_T00004775001</name>
</gene>
<dbReference type="Gramene" id="CDF36391">
    <property type="protein sequence ID" value="CDF36391"/>
    <property type="gene ID" value="CHC_T00004775001"/>
</dbReference>
<evidence type="ECO:0000259" key="6">
    <source>
        <dbReference type="PROSITE" id="PS50016"/>
    </source>
</evidence>
<dbReference type="InterPro" id="IPR013083">
    <property type="entry name" value="Znf_RING/FYVE/PHD"/>
</dbReference>
<dbReference type="PROSITE" id="PS50016">
    <property type="entry name" value="ZF_PHD_2"/>
    <property type="match status" value="1"/>
</dbReference>
<organism evidence="7 8">
    <name type="scientific">Chondrus crispus</name>
    <name type="common">Carrageen Irish moss</name>
    <name type="synonym">Polymorpha crispa</name>
    <dbReference type="NCBI Taxonomy" id="2769"/>
    <lineage>
        <taxon>Eukaryota</taxon>
        <taxon>Rhodophyta</taxon>
        <taxon>Florideophyceae</taxon>
        <taxon>Rhodymeniophycidae</taxon>
        <taxon>Gigartinales</taxon>
        <taxon>Gigartinaceae</taxon>
        <taxon>Chondrus</taxon>
    </lineage>
</organism>
<evidence type="ECO:0000313" key="7">
    <source>
        <dbReference type="EMBL" id="CDF36391.1"/>
    </source>
</evidence>
<feature type="region of interest" description="Disordered" evidence="5">
    <location>
        <begin position="208"/>
        <end position="236"/>
    </location>
</feature>
<dbReference type="AlphaFoldDB" id="R7QG05"/>
<dbReference type="InterPro" id="IPR019787">
    <property type="entry name" value="Znf_PHD-finger"/>
</dbReference>
<dbReference type="GeneID" id="17323927"/>
<keyword evidence="3" id="KW-0862">Zinc</keyword>
<evidence type="ECO:0000256" key="1">
    <source>
        <dbReference type="ARBA" id="ARBA00022723"/>
    </source>
</evidence>
<dbReference type="SMART" id="SM00249">
    <property type="entry name" value="PHD"/>
    <property type="match status" value="1"/>
</dbReference>
<keyword evidence="2 4" id="KW-0863">Zinc-finger</keyword>
<dbReference type="PANTHER" id="PTHR47162:SF9">
    <property type="entry name" value="PHD FINGER PROTEIN EHD3-LIKE"/>
    <property type="match status" value="1"/>
</dbReference>
<dbReference type="Proteomes" id="UP000012073">
    <property type="component" value="Unassembled WGS sequence"/>
</dbReference>
<dbReference type="EMBL" id="HG001776">
    <property type="protein sequence ID" value="CDF36391.1"/>
    <property type="molecule type" value="Genomic_DNA"/>
</dbReference>
<evidence type="ECO:0000256" key="5">
    <source>
        <dbReference type="SAM" id="MobiDB-lite"/>
    </source>
</evidence>
<reference evidence="8" key="1">
    <citation type="journal article" date="2013" name="Proc. Natl. Acad. Sci. U.S.A.">
        <title>Genome structure and metabolic features in the red seaweed Chondrus crispus shed light on evolution of the Archaeplastida.</title>
        <authorList>
            <person name="Collen J."/>
            <person name="Porcel B."/>
            <person name="Carre W."/>
            <person name="Ball S.G."/>
            <person name="Chaparro C."/>
            <person name="Tonon T."/>
            <person name="Barbeyron T."/>
            <person name="Michel G."/>
            <person name="Noel B."/>
            <person name="Valentin K."/>
            <person name="Elias M."/>
            <person name="Artiguenave F."/>
            <person name="Arun A."/>
            <person name="Aury J.M."/>
            <person name="Barbosa-Neto J.F."/>
            <person name="Bothwell J.H."/>
            <person name="Bouget F.Y."/>
            <person name="Brillet L."/>
            <person name="Cabello-Hurtado F."/>
            <person name="Capella-Gutierrez S."/>
            <person name="Charrier B."/>
            <person name="Cladiere L."/>
            <person name="Cock J.M."/>
            <person name="Coelho S.M."/>
            <person name="Colleoni C."/>
            <person name="Czjzek M."/>
            <person name="Da Silva C."/>
            <person name="Delage L."/>
            <person name="Denoeud F."/>
            <person name="Deschamps P."/>
            <person name="Dittami S.M."/>
            <person name="Gabaldon T."/>
            <person name="Gachon C.M."/>
            <person name="Groisillier A."/>
            <person name="Herve C."/>
            <person name="Jabbari K."/>
            <person name="Katinka M."/>
            <person name="Kloareg B."/>
            <person name="Kowalczyk N."/>
            <person name="Labadie K."/>
            <person name="Leblanc C."/>
            <person name="Lopez P.J."/>
            <person name="McLachlan D.H."/>
            <person name="Meslet-Cladiere L."/>
            <person name="Moustafa A."/>
            <person name="Nehr Z."/>
            <person name="Nyvall Collen P."/>
            <person name="Panaud O."/>
            <person name="Partensky F."/>
            <person name="Poulain J."/>
            <person name="Rensing S.A."/>
            <person name="Rousvoal S."/>
            <person name="Samson G."/>
            <person name="Symeonidi A."/>
            <person name="Weissenbach J."/>
            <person name="Zambounis A."/>
            <person name="Wincker P."/>
            <person name="Boyen C."/>
        </authorList>
    </citation>
    <scope>NUCLEOTIDE SEQUENCE [LARGE SCALE GENOMIC DNA]</scope>
    <source>
        <strain evidence="8">cv. Stackhouse</strain>
    </source>
</reference>
<keyword evidence="8" id="KW-1185">Reference proteome</keyword>
<dbReference type="STRING" id="2769.R7QG05"/>
<dbReference type="SUPFAM" id="SSF57903">
    <property type="entry name" value="FYVE/PHD zinc finger"/>
    <property type="match status" value="1"/>
</dbReference>
<dbReference type="Pfam" id="PF00628">
    <property type="entry name" value="PHD"/>
    <property type="match status" value="1"/>
</dbReference>
<accession>R7QG05</accession>
<dbReference type="RefSeq" id="XP_005716210.1">
    <property type="nucleotide sequence ID" value="XM_005716153.1"/>
</dbReference>
<protein>
    <recommendedName>
        <fullName evidence="6">PHD-type domain-containing protein</fullName>
    </recommendedName>
</protein>
<dbReference type="Gene3D" id="3.30.40.10">
    <property type="entry name" value="Zinc/RING finger domain, C3HC4 (zinc finger)"/>
    <property type="match status" value="1"/>
</dbReference>
<evidence type="ECO:0000256" key="4">
    <source>
        <dbReference type="PROSITE-ProRule" id="PRU00146"/>
    </source>
</evidence>
<evidence type="ECO:0000256" key="3">
    <source>
        <dbReference type="ARBA" id="ARBA00022833"/>
    </source>
</evidence>
<dbReference type="InterPro" id="IPR001965">
    <property type="entry name" value="Znf_PHD"/>
</dbReference>
<dbReference type="InterPro" id="IPR011011">
    <property type="entry name" value="Znf_FYVE_PHD"/>
</dbReference>